<keyword evidence="3" id="KW-1185">Reference proteome</keyword>
<evidence type="ECO:0000256" key="1">
    <source>
        <dbReference type="SAM" id="SignalP"/>
    </source>
</evidence>
<name>A0A226F4I1_FOLCA</name>
<keyword evidence="1" id="KW-0732">Signal</keyword>
<accession>A0A226F4I1</accession>
<dbReference type="EMBL" id="LNIX01000001">
    <property type="protein sequence ID" value="OXA64705.1"/>
    <property type="molecule type" value="Genomic_DNA"/>
</dbReference>
<organism evidence="2 3">
    <name type="scientific">Folsomia candida</name>
    <name type="common">Springtail</name>
    <dbReference type="NCBI Taxonomy" id="158441"/>
    <lineage>
        <taxon>Eukaryota</taxon>
        <taxon>Metazoa</taxon>
        <taxon>Ecdysozoa</taxon>
        <taxon>Arthropoda</taxon>
        <taxon>Hexapoda</taxon>
        <taxon>Collembola</taxon>
        <taxon>Entomobryomorpha</taxon>
        <taxon>Isotomoidea</taxon>
        <taxon>Isotomidae</taxon>
        <taxon>Proisotominae</taxon>
        <taxon>Folsomia</taxon>
    </lineage>
</organism>
<evidence type="ECO:0000313" key="2">
    <source>
        <dbReference type="EMBL" id="OXA64705.1"/>
    </source>
</evidence>
<proteinExistence type="predicted"/>
<protein>
    <submittedName>
        <fullName evidence="2">Uncharacterized protein</fullName>
    </submittedName>
</protein>
<sequence length="305" mass="34381">MTAYKFIFAWCLTLISNLEIIQARESYEEVPSDVNIGRSLIQTNPSHMEIMMERLMLDVTGIKENLIELNYQQSRMSGRILEDIKVSCSNPQNFISHSSAPTKLSDVESIIDSSEDVATLRNATTTTKHAIRCSSYRALHEFIPVESVTSNDQLLEAGWDTGVGPLYFCHTQVPINGIQCRLYGKGNRRTCWVALPGGRVHWVTDKFHLLRKPEGVNLEWRASWPTDVEKRPVAELKTGAGVVYESAVWDIYTCGLAPRFYFGRCERAGVKTPGLIQSGEVSLKYTFGGREQSCDKYEILVCTNK</sequence>
<comment type="caution">
    <text evidence="2">The sequence shown here is derived from an EMBL/GenBank/DDBJ whole genome shotgun (WGS) entry which is preliminary data.</text>
</comment>
<feature type="chain" id="PRO_5012646583" evidence="1">
    <location>
        <begin position="24"/>
        <end position="305"/>
    </location>
</feature>
<evidence type="ECO:0000313" key="3">
    <source>
        <dbReference type="Proteomes" id="UP000198287"/>
    </source>
</evidence>
<dbReference type="AlphaFoldDB" id="A0A226F4I1"/>
<reference evidence="2 3" key="1">
    <citation type="submission" date="2015-12" db="EMBL/GenBank/DDBJ databases">
        <title>The genome of Folsomia candida.</title>
        <authorList>
            <person name="Faddeeva A."/>
            <person name="Derks M.F."/>
            <person name="Anvar Y."/>
            <person name="Smit S."/>
            <person name="Van Straalen N."/>
            <person name="Roelofs D."/>
        </authorList>
    </citation>
    <scope>NUCLEOTIDE SEQUENCE [LARGE SCALE GENOMIC DNA]</scope>
    <source>
        <strain evidence="2 3">VU population</strain>
        <tissue evidence="2">Whole body</tissue>
    </source>
</reference>
<gene>
    <name evidence="2" type="ORF">Fcan01_01163</name>
</gene>
<dbReference type="Proteomes" id="UP000198287">
    <property type="component" value="Unassembled WGS sequence"/>
</dbReference>
<feature type="signal peptide" evidence="1">
    <location>
        <begin position="1"/>
        <end position="23"/>
    </location>
</feature>